<feature type="transmembrane region" description="Helical" evidence="2">
    <location>
        <begin position="174"/>
        <end position="193"/>
    </location>
</feature>
<feature type="transmembrane region" description="Helical" evidence="2">
    <location>
        <begin position="351"/>
        <end position="368"/>
    </location>
</feature>
<dbReference type="Proteomes" id="UP001629744">
    <property type="component" value="Unassembled WGS sequence"/>
</dbReference>
<feature type="transmembrane region" description="Helical" evidence="2">
    <location>
        <begin position="29"/>
        <end position="50"/>
    </location>
</feature>
<keyword evidence="2" id="KW-0472">Membrane</keyword>
<evidence type="ECO:0000313" key="3">
    <source>
        <dbReference type="EMBL" id="MFM1727209.1"/>
    </source>
</evidence>
<evidence type="ECO:0000256" key="2">
    <source>
        <dbReference type="SAM" id="Phobius"/>
    </source>
</evidence>
<proteinExistence type="predicted"/>
<feature type="transmembrane region" description="Helical" evidence="2">
    <location>
        <begin position="254"/>
        <end position="271"/>
    </location>
</feature>
<feature type="transmembrane region" description="Helical" evidence="2">
    <location>
        <begin position="221"/>
        <end position="242"/>
    </location>
</feature>
<feature type="transmembrane region" description="Helical" evidence="2">
    <location>
        <begin position="318"/>
        <end position="339"/>
    </location>
</feature>
<evidence type="ECO:0000313" key="4">
    <source>
        <dbReference type="Proteomes" id="UP001629744"/>
    </source>
</evidence>
<keyword evidence="2" id="KW-1133">Transmembrane helix</keyword>
<feature type="transmembrane region" description="Helical" evidence="2">
    <location>
        <begin position="91"/>
        <end position="120"/>
    </location>
</feature>
<reference evidence="3 4" key="1">
    <citation type="submission" date="2023-11" db="EMBL/GenBank/DDBJ databases">
        <authorList>
            <person name="Val-Calvo J."/>
            <person name="Scortti M."/>
            <person name="Vazquez-Boland J."/>
        </authorList>
    </citation>
    <scope>NUCLEOTIDE SEQUENCE [LARGE SCALE GENOMIC DNA]</scope>
    <source>
        <strain evidence="3 4">DSM 46662</strain>
    </source>
</reference>
<dbReference type="RefSeq" id="WP_348608396.1">
    <property type="nucleotide sequence ID" value="NZ_CP157276.1"/>
</dbReference>
<feature type="transmembrane region" description="Helical" evidence="2">
    <location>
        <begin position="56"/>
        <end position="79"/>
    </location>
</feature>
<keyword evidence="4" id="KW-1185">Reference proteome</keyword>
<keyword evidence="2" id="KW-0812">Transmembrane</keyword>
<feature type="region of interest" description="Disordered" evidence="1">
    <location>
        <begin position="1"/>
        <end position="24"/>
    </location>
</feature>
<comment type="caution">
    <text evidence="3">The sequence shown here is derived from an EMBL/GenBank/DDBJ whole genome shotgun (WGS) entry which is preliminary data.</text>
</comment>
<dbReference type="EMBL" id="JBDLNU010000001">
    <property type="protein sequence ID" value="MFM1727209.1"/>
    <property type="molecule type" value="Genomic_DNA"/>
</dbReference>
<feature type="transmembrane region" description="Helical" evidence="2">
    <location>
        <begin position="283"/>
        <end position="306"/>
    </location>
</feature>
<accession>A0ABW9FNP0</accession>
<sequence>MNIDDTLIGTAPETSSNPTPIDGKDTRRFLGRACGTLAVTTVVFVLTMLLPGPLRSLQTIGTLSTFGLGPLLVLSVWWPRWTRWGSRTVPPIVAAFGTTLALIVLAVAFAGLALAVVGRFDVAGLFSAAAAQSEGVLTPFPFVTTLGVLTFVSMLHVTFVLEKWPFDTAQPIRDGLLAFAFCSVLAVATYFVVANWDGIDPSVLQVLGVLNPGGPVDALELVGWLAWIACLDVVVMVLLRGWPFDGIRSRRVRIAVTGTTIPMVGTALYVVARREFDVSSTAIAAAAAMAITAVFVMTIAFDGRLLRGIRSAATERTLSLAVMCVLAAVLYAVLIGIAGRFESWTEVPPQLWVAVSGLNILAPTLILHDSVWNRWPFRPLLADSADLHTT</sequence>
<evidence type="ECO:0000256" key="1">
    <source>
        <dbReference type="SAM" id="MobiDB-lite"/>
    </source>
</evidence>
<gene>
    <name evidence="3" type="ORF">ABEU19_000665</name>
</gene>
<protein>
    <submittedName>
        <fullName evidence="3">Uncharacterized protein</fullName>
    </submittedName>
</protein>
<organism evidence="3 4">
    <name type="scientific">Prescottella soli</name>
    <dbReference type="NCBI Taxonomy" id="1543852"/>
    <lineage>
        <taxon>Bacteria</taxon>
        <taxon>Bacillati</taxon>
        <taxon>Actinomycetota</taxon>
        <taxon>Actinomycetes</taxon>
        <taxon>Mycobacteriales</taxon>
        <taxon>Nocardiaceae</taxon>
        <taxon>Prescottella</taxon>
    </lineage>
</organism>
<name>A0ABW9FNP0_9NOCA</name>
<feature type="transmembrane region" description="Helical" evidence="2">
    <location>
        <begin position="140"/>
        <end position="162"/>
    </location>
</feature>